<dbReference type="InParanoid" id="A0A0Q3FLR8"/>
<dbReference type="ExpressionAtlas" id="A0A0Q3FLR8">
    <property type="expression patterns" value="baseline"/>
</dbReference>
<keyword evidence="2 7" id="KW-0812">Transmembrane</keyword>
<evidence type="ECO:0000313" key="8">
    <source>
        <dbReference type="EMBL" id="KQJ99140.1"/>
    </source>
</evidence>
<keyword evidence="10" id="KW-1185">Reference proteome</keyword>
<evidence type="ECO:0000313" key="10">
    <source>
        <dbReference type="Proteomes" id="UP000008810"/>
    </source>
</evidence>
<keyword evidence="6" id="KW-0560">Oxidoreductase</keyword>
<dbReference type="InterPro" id="IPR017972">
    <property type="entry name" value="Cyt_P450_CS"/>
</dbReference>
<reference evidence="9" key="3">
    <citation type="submission" date="2018-08" db="UniProtKB">
        <authorList>
            <consortium name="EnsemblPlants"/>
        </authorList>
    </citation>
    <scope>IDENTIFICATION</scope>
    <source>
        <strain evidence="9">cv. Bd21</strain>
    </source>
</reference>
<dbReference type="Pfam" id="PF00067">
    <property type="entry name" value="p450"/>
    <property type="match status" value="2"/>
</dbReference>
<dbReference type="AlphaFoldDB" id="A0A0Q3FLR8"/>
<dbReference type="GO" id="GO:0020037">
    <property type="term" value="F:heme binding"/>
    <property type="evidence" value="ECO:0007669"/>
    <property type="project" value="InterPro"/>
</dbReference>
<evidence type="ECO:0000256" key="1">
    <source>
        <dbReference type="ARBA" id="ARBA00004167"/>
    </source>
</evidence>
<comment type="similarity">
    <text evidence="6">Belongs to the cytochrome P450 family.</text>
</comment>
<keyword evidence="5 7" id="KW-0472">Membrane</keyword>
<dbReference type="OrthoDB" id="1470350at2759"/>
<dbReference type="SUPFAM" id="SSF48264">
    <property type="entry name" value="Cytochrome P450"/>
    <property type="match status" value="1"/>
</dbReference>
<dbReference type="InterPro" id="IPR036396">
    <property type="entry name" value="Cyt_P450_sf"/>
</dbReference>
<keyword evidence="3 6" id="KW-0479">Metal-binding</keyword>
<keyword evidence="6" id="KW-0408">Iron</keyword>
<evidence type="ECO:0008006" key="11">
    <source>
        <dbReference type="Google" id="ProtNLM"/>
    </source>
</evidence>
<evidence type="ECO:0000256" key="4">
    <source>
        <dbReference type="ARBA" id="ARBA00022989"/>
    </source>
</evidence>
<keyword evidence="4 7" id="KW-1133">Transmembrane helix</keyword>
<protein>
    <recommendedName>
        <fullName evidence="11">Cytochrome P450</fullName>
    </recommendedName>
</protein>
<dbReference type="Proteomes" id="UP000008810">
    <property type="component" value="Chromosome 3"/>
</dbReference>
<dbReference type="GO" id="GO:0005506">
    <property type="term" value="F:iron ion binding"/>
    <property type="evidence" value="ECO:0007669"/>
    <property type="project" value="InterPro"/>
</dbReference>
<dbReference type="GO" id="GO:0016020">
    <property type="term" value="C:membrane"/>
    <property type="evidence" value="ECO:0000318"/>
    <property type="project" value="GO_Central"/>
</dbReference>
<comment type="subcellular location">
    <subcellularLocation>
        <location evidence="1">Membrane</location>
        <topology evidence="1">Single-pass membrane protein</topology>
    </subcellularLocation>
</comment>
<evidence type="ECO:0000313" key="9">
    <source>
        <dbReference type="EnsemblPlants" id="KQJ99140"/>
    </source>
</evidence>
<dbReference type="PANTHER" id="PTHR24298:SF851">
    <property type="entry name" value="CYTOCHROME P450 FAMILY 87 SUBFAMILY A POLYPEPTIDE 6"/>
    <property type="match status" value="1"/>
</dbReference>
<evidence type="ECO:0000256" key="6">
    <source>
        <dbReference type="RuleBase" id="RU000461"/>
    </source>
</evidence>
<dbReference type="PROSITE" id="PS00086">
    <property type="entry name" value="CYTOCHROME_P450"/>
    <property type="match status" value="1"/>
</dbReference>
<dbReference type="Gramene" id="KQJ99140">
    <property type="protein sequence ID" value="KQJ99140"/>
    <property type="gene ID" value="BRADI_3g41360v3"/>
</dbReference>
<keyword evidence="6" id="KW-0349">Heme</keyword>
<feature type="transmembrane region" description="Helical" evidence="7">
    <location>
        <begin position="26"/>
        <end position="49"/>
    </location>
</feature>
<dbReference type="PANTHER" id="PTHR24298">
    <property type="entry name" value="FLAVONOID 3'-MONOOXYGENASE-RELATED"/>
    <property type="match status" value="1"/>
</dbReference>
<dbReference type="GO" id="GO:0016709">
    <property type="term" value="F:oxidoreductase activity, acting on paired donors, with incorporation or reduction of molecular oxygen, NAD(P)H as one donor, and incorporation of one atom of oxygen"/>
    <property type="evidence" value="ECO:0000318"/>
    <property type="project" value="GO_Central"/>
</dbReference>
<dbReference type="InterPro" id="IPR051103">
    <property type="entry name" value="Plant_metabolite_P450s"/>
</dbReference>
<dbReference type="Gene3D" id="1.10.630.10">
    <property type="entry name" value="Cytochrome P450"/>
    <property type="match status" value="2"/>
</dbReference>
<keyword evidence="6" id="KW-0503">Monooxygenase</keyword>
<name>A0A0Q3FLR8_BRADI</name>
<reference evidence="8" key="2">
    <citation type="submission" date="2017-06" db="EMBL/GenBank/DDBJ databases">
        <title>WGS assembly of Brachypodium distachyon.</title>
        <authorList>
            <consortium name="The International Brachypodium Initiative"/>
            <person name="Lucas S."/>
            <person name="Harmon-Smith M."/>
            <person name="Lail K."/>
            <person name="Tice H."/>
            <person name="Grimwood J."/>
            <person name="Bruce D."/>
            <person name="Barry K."/>
            <person name="Shu S."/>
            <person name="Lindquist E."/>
            <person name="Wang M."/>
            <person name="Pitluck S."/>
            <person name="Vogel J.P."/>
            <person name="Garvin D.F."/>
            <person name="Mockler T.C."/>
            <person name="Schmutz J."/>
            <person name="Rokhsar D."/>
            <person name="Bevan M.W."/>
        </authorList>
    </citation>
    <scope>NUCLEOTIDE SEQUENCE</scope>
    <source>
        <strain evidence="8">Bd21</strain>
    </source>
</reference>
<evidence type="ECO:0000256" key="2">
    <source>
        <dbReference type="ARBA" id="ARBA00022692"/>
    </source>
</evidence>
<organism evidence="8">
    <name type="scientific">Brachypodium distachyon</name>
    <name type="common">Purple false brome</name>
    <name type="synonym">Trachynia distachya</name>
    <dbReference type="NCBI Taxonomy" id="15368"/>
    <lineage>
        <taxon>Eukaryota</taxon>
        <taxon>Viridiplantae</taxon>
        <taxon>Streptophyta</taxon>
        <taxon>Embryophyta</taxon>
        <taxon>Tracheophyta</taxon>
        <taxon>Spermatophyta</taxon>
        <taxon>Magnoliopsida</taxon>
        <taxon>Liliopsida</taxon>
        <taxon>Poales</taxon>
        <taxon>Poaceae</taxon>
        <taxon>BOP clade</taxon>
        <taxon>Pooideae</taxon>
        <taxon>Stipodae</taxon>
        <taxon>Brachypodieae</taxon>
        <taxon>Brachypodium</taxon>
    </lineage>
</organism>
<dbReference type="EnsemblPlants" id="KQJ99140">
    <property type="protein sequence ID" value="KQJ99140"/>
    <property type="gene ID" value="BRADI_3g41360v3"/>
</dbReference>
<dbReference type="EMBL" id="CM000882">
    <property type="protein sequence ID" value="KQJ99140.1"/>
    <property type="molecule type" value="Genomic_DNA"/>
</dbReference>
<reference evidence="8 9" key="1">
    <citation type="journal article" date="2010" name="Nature">
        <title>Genome sequencing and analysis of the model grass Brachypodium distachyon.</title>
        <authorList>
            <consortium name="International Brachypodium Initiative"/>
        </authorList>
    </citation>
    <scope>NUCLEOTIDE SEQUENCE [LARGE SCALE GENOMIC DNA]</scope>
    <source>
        <strain evidence="8 9">Bd21</strain>
    </source>
</reference>
<dbReference type="InterPro" id="IPR001128">
    <property type="entry name" value="Cyt_P450"/>
</dbReference>
<accession>A0A0Q3FLR8</accession>
<evidence type="ECO:0000256" key="3">
    <source>
        <dbReference type="ARBA" id="ARBA00022723"/>
    </source>
</evidence>
<proteinExistence type="inferred from homology"/>
<gene>
    <name evidence="8" type="ORF">BRADI_3g41360v3</name>
</gene>
<evidence type="ECO:0000256" key="5">
    <source>
        <dbReference type="ARBA" id="ARBA00023136"/>
    </source>
</evidence>
<sequence>MEEDAMVGDAVEEVVVRWSQQLRHGLLVYSYWFYCLLSAAACAAVALYLRPARVGAGGPTATTPELPPGPSALASTGLLFFLGRGNFSTIMRLVRASYGPVFTLRLKPSQPTIFVSDRAAAHRALVQGGALLADRPPAAFSNRYLFSDQHSIASCGYGPLWSAFRRNLTGRILHPASLQRYAGARRRAAGVLVAGVKRQMNGVVVIEGLLHRALYHVLVSMCFGDGLGEDDGVVAAVEAVQREFTTSVIGFQAVSGGDGAGVREEDLHKMPYLKAVVLEALCRHPPAQLVMPHTATDDATLIDGFRVPKHALVNFTTADMALDDRVWGADARWFRPDGFLPGGEGADVQLTGAKEIKMSPFGAGRRACPGIELSLLHLEFMVGILVGEFEWQAAEKTVDLAEKLELSIVMCTPLRALVAEPTPIIL</sequence>
<evidence type="ECO:0000256" key="7">
    <source>
        <dbReference type="SAM" id="Phobius"/>
    </source>
</evidence>